<protein>
    <recommendedName>
        <fullName evidence="4">Peptidase A2 domain-containing protein</fullName>
    </recommendedName>
</protein>
<dbReference type="Gene3D" id="2.40.70.10">
    <property type="entry name" value="Acid Proteases"/>
    <property type="match status" value="1"/>
</dbReference>
<name>A0A9Q3EM56_9BASI</name>
<feature type="region of interest" description="Disordered" evidence="1">
    <location>
        <begin position="1"/>
        <end position="57"/>
    </location>
</feature>
<evidence type="ECO:0000313" key="2">
    <source>
        <dbReference type="EMBL" id="MBW0525675.1"/>
    </source>
</evidence>
<dbReference type="EMBL" id="AVOT02031990">
    <property type="protein sequence ID" value="MBW0525675.1"/>
    <property type="molecule type" value="Genomic_DNA"/>
</dbReference>
<proteinExistence type="predicted"/>
<dbReference type="AlphaFoldDB" id="A0A9Q3EM56"/>
<dbReference type="Proteomes" id="UP000765509">
    <property type="component" value="Unassembled WGS sequence"/>
</dbReference>
<feature type="compositionally biased region" description="Basic and acidic residues" evidence="1">
    <location>
        <begin position="35"/>
        <end position="57"/>
    </location>
</feature>
<evidence type="ECO:0000256" key="1">
    <source>
        <dbReference type="SAM" id="MobiDB-lite"/>
    </source>
</evidence>
<dbReference type="CDD" id="cd00303">
    <property type="entry name" value="retropepsin_like"/>
    <property type="match status" value="1"/>
</dbReference>
<dbReference type="OrthoDB" id="3863715at2759"/>
<reference evidence="2" key="1">
    <citation type="submission" date="2021-03" db="EMBL/GenBank/DDBJ databases">
        <title>Draft genome sequence of rust myrtle Austropuccinia psidii MF-1, a brazilian biotype.</title>
        <authorList>
            <person name="Quecine M.C."/>
            <person name="Pachon D.M.R."/>
            <person name="Bonatelli M.L."/>
            <person name="Correr F.H."/>
            <person name="Franceschini L.M."/>
            <person name="Leite T.F."/>
            <person name="Margarido G.R.A."/>
            <person name="Almeida C.A."/>
            <person name="Ferrarezi J.A."/>
            <person name="Labate C.A."/>
        </authorList>
    </citation>
    <scope>NUCLEOTIDE SEQUENCE</scope>
    <source>
        <strain evidence="2">MF-1</strain>
    </source>
</reference>
<evidence type="ECO:0000313" key="3">
    <source>
        <dbReference type="Proteomes" id="UP000765509"/>
    </source>
</evidence>
<gene>
    <name evidence="2" type="ORF">O181_065390</name>
</gene>
<accession>A0A9Q3EM56</accession>
<organism evidence="2 3">
    <name type="scientific">Austropuccinia psidii MF-1</name>
    <dbReference type="NCBI Taxonomy" id="1389203"/>
    <lineage>
        <taxon>Eukaryota</taxon>
        <taxon>Fungi</taxon>
        <taxon>Dikarya</taxon>
        <taxon>Basidiomycota</taxon>
        <taxon>Pucciniomycotina</taxon>
        <taxon>Pucciniomycetes</taxon>
        <taxon>Pucciniales</taxon>
        <taxon>Sphaerophragmiaceae</taxon>
        <taxon>Austropuccinia</taxon>
    </lineage>
</organism>
<evidence type="ECO:0008006" key="4">
    <source>
        <dbReference type="Google" id="ProtNLM"/>
    </source>
</evidence>
<keyword evidence="3" id="KW-1185">Reference proteome</keyword>
<comment type="caution">
    <text evidence="2">The sequence shown here is derived from an EMBL/GenBank/DDBJ whole genome shotgun (WGS) entry which is preliminary data.</text>
</comment>
<dbReference type="InterPro" id="IPR021109">
    <property type="entry name" value="Peptidase_aspartic_dom_sf"/>
</dbReference>
<feature type="compositionally biased region" description="Basic and acidic residues" evidence="1">
    <location>
        <begin position="10"/>
        <end position="20"/>
    </location>
</feature>
<sequence length="315" mass="35892">MKRTNIPGAHNEDEQKEAEKTIIQTKYKKPQQVQSEKEIPFQEPQIDHTKNTHDSIKKFNESRITKEKKLDIQEIMAQIIKKVLDQKINFTLEQILFISPKFCNQLKSLSEEEKNSISSIDTKQIQTKLIKLHLSNYEQPKAPYAGPLGFMQVYSGEEGHEIIALVDSGSELNIILKDSAIKAGLTTRCLNINLRGIGGHFTSIVGLAEFTPITLVTWEERNIHILVAREAVNTVLESPFLADNNRRLDFSQQKGEIFSYIEPDERRLSLPICSPQKVGLREEPPEGGENVQFLNCNIGKNHQKRIDKAPKIKKI</sequence>